<name>A0ABQ6P750_9SPHN</name>
<evidence type="ECO:0000313" key="3">
    <source>
        <dbReference type="Proteomes" id="UP001187221"/>
    </source>
</evidence>
<dbReference type="EMBL" id="BTFW01000001">
    <property type="protein sequence ID" value="GMM60900.1"/>
    <property type="molecule type" value="Genomic_DNA"/>
</dbReference>
<keyword evidence="1" id="KW-0732">Signal</keyword>
<proteinExistence type="predicted"/>
<dbReference type="RefSeq" id="WP_317974637.1">
    <property type="nucleotide sequence ID" value="NZ_BTFW01000001.1"/>
</dbReference>
<sequence>MKYLGLAMSAALVTASTPSVAQTNIAGAIVPAKFDLHNVPVEYGVVSSIDVRVPVSASVRAATWDALTNKPSASSHVRLACIVWTHSGAVGACVAASLVPAGQATIDWGQLRAADKAAERSAKSVAASLNYVAAQRIHTALLTARRDSPIIFVVRFFDEVVAPADAREPFSPGETVMLRDVTLKRPLDGTLLADLYPNIAVRKTIKAHITVSCLIEPSLELLCRDPGSIQLNPAEIGSDTDEVVKDFRFSAYQLVSTLQPEALDKAGHSVVGKLLRVTVAFSM</sequence>
<dbReference type="Proteomes" id="UP001187221">
    <property type="component" value="Unassembled WGS sequence"/>
</dbReference>
<evidence type="ECO:0000256" key="1">
    <source>
        <dbReference type="SAM" id="SignalP"/>
    </source>
</evidence>
<reference evidence="2 3" key="1">
    <citation type="submission" date="2023-06" db="EMBL/GenBank/DDBJ databases">
        <title>Draft genome sequence of Novosphingobium sp. strain IK01.</title>
        <authorList>
            <person name="Hatamoto M."/>
            <person name="Ikarashi T."/>
            <person name="Yamaguchi T."/>
        </authorList>
    </citation>
    <scope>NUCLEOTIDE SEQUENCE [LARGE SCALE GENOMIC DNA]</scope>
    <source>
        <strain evidence="2 3">IK01</strain>
    </source>
</reference>
<comment type="caution">
    <text evidence="2">The sequence shown here is derived from an EMBL/GenBank/DDBJ whole genome shotgun (WGS) entry which is preliminary data.</text>
</comment>
<feature type="signal peptide" evidence="1">
    <location>
        <begin position="1"/>
        <end position="21"/>
    </location>
</feature>
<keyword evidence="3" id="KW-1185">Reference proteome</keyword>
<protein>
    <submittedName>
        <fullName evidence="2">Uncharacterized protein</fullName>
    </submittedName>
</protein>
<accession>A0ABQ6P750</accession>
<feature type="chain" id="PRO_5046537647" evidence="1">
    <location>
        <begin position="22"/>
        <end position="283"/>
    </location>
</feature>
<gene>
    <name evidence="2" type="ORF">NUTIK01_16770</name>
</gene>
<evidence type="ECO:0000313" key="2">
    <source>
        <dbReference type="EMBL" id="GMM60900.1"/>
    </source>
</evidence>
<organism evidence="2 3">
    <name type="scientific">Novosphingobium pituita</name>
    <dbReference type="NCBI Taxonomy" id="3056842"/>
    <lineage>
        <taxon>Bacteria</taxon>
        <taxon>Pseudomonadati</taxon>
        <taxon>Pseudomonadota</taxon>
        <taxon>Alphaproteobacteria</taxon>
        <taxon>Sphingomonadales</taxon>
        <taxon>Sphingomonadaceae</taxon>
        <taxon>Novosphingobium</taxon>
    </lineage>
</organism>